<evidence type="ECO:0000313" key="1">
    <source>
        <dbReference type="EMBL" id="EAJ9572409.1"/>
    </source>
</evidence>
<protein>
    <submittedName>
        <fullName evidence="1">Uncharacterized protein</fullName>
    </submittedName>
</protein>
<proteinExistence type="predicted"/>
<name>A0A5T0JDD9_CAMCO</name>
<sequence>MKTNYTELERKEGQVNGIPYTILKVEYSNLKRLKDNDLLMPNDKGQWLFAYIGLKEGESVNFDKLQDKVCVAPTYLEKSSTDLFKDNEKIKNLIFFDQNHSWNISERNTQLDEKLCLEDIQKIANHIIEYNKTKNKNFTLNELEKQINDDVSLLQKKEAIYTQTALKKLINTTKDKIKTAKENNIKINDKTLNNFNQIVKKHNFQIEL</sequence>
<reference evidence="1" key="1">
    <citation type="submission" date="2019-04" db="EMBL/GenBank/DDBJ databases">
        <authorList>
            <consortium name="NARMS: The National Antimicrobial Resistance Monitoring System"/>
        </authorList>
    </citation>
    <scope>NUCLEOTIDE SEQUENCE</scope>
    <source>
        <strain evidence="1">FSIS11918609</strain>
    </source>
</reference>
<organism evidence="1">
    <name type="scientific">Campylobacter coli</name>
    <dbReference type="NCBI Taxonomy" id="195"/>
    <lineage>
        <taxon>Bacteria</taxon>
        <taxon>Pseudomonadati</taxon>
        <taxon>Campylobacterota</taxon>
        <taxon>Epsilonproteobacteria</taxon>
        <taxon>Campylobacterales</taxon>
        <taxon>Campylobacteraceae</taxon>
        <taxon>Campylobacter</taxon>
    </lineage>
</organism>
<dbReference type="RefSeq" id="WP_072228399.1">
    <property type="nucleotide sequence ID" value="NZ_FAXW01000028.1"/>
</dbReference>
<dbReference type="AlphaFoldDB" id="A0A5T0JDD9"/>
<gene>
    <name evidence="1" type="ORF">E5B80_08445</name>
</gene>
<accession>A0A5T0JDD9</accession>
<dbReference type="EMBL" id="AACCAN010000024">
    <property type="protein sequence ID" value="EAJ9572409.1"/>
    <property type="molecule type" value="Genomic_DNA"/>
</dbReference>
<comment type="caution">
    <text evidence="1">The sequence shown here is derived from an EMBL/GenBank/DDBJ whole genome shotgun (WGS) entry which is preliminary data.</text>
</comment>